<keyword evidence="1" id="KW-0472">Membrane</keyword>
<keyword evidence="1" id="KW-1133">Transmembrane helix</keyword>
<evidence type="ECO:0000313" key="2">
    <source>
        <dbReference type="EMBL" id="KPI35939.1"/>
    </source>
</evidence>
<gene>
    <name evidence="2" type="ORF">AB675_10431</name>
</gene>
<name>A0A0N0NIX0_9EURO</name>
<protein>
    <submittedName>
        <fullName evidence="2">Uncharacterized protein</fullName>
    </submittedName>
</protein>
<keyword evidence="1" id="KW-0812">Transmembrane</keyword>
<dbReference type="VEuPathDB" id="FungiDB:AB675_10431"/>
<feature type="transmembrane region" description="Helical" evidence="1">
    <location>
        <begin position="20"/>
        <end position="41"/>
    </location>
</feature>
<organism evidence="2 3">
    <name type="scientific">Cyphellophora attinorum</name>
    <dbReference type="NCBI Taxonomy" id="1664694"/>
    <lineage>
        <taxon>Eukaryota</taxon>
        <taxon>Fungi</taxon>
        <taxon>Dikarya</taxon>
        <taxon>Ascomycota</taxon>
        <taxon>Pezizomycotina</taxon>
        <taxon>Eurotiomycetes</taxon>
        <taxon>Chaetothyriomycetidae</taxon>
        <taxon>Chaetothyriales</taxon>
        <taxon>Cyphellophoraceae</taxon>
        <taxon>Cyphellophora</taxon>
    </lineage>
</organism>
<dbReference type="AlphaFoldDB" id="A0A0N0NIX0"/>
<accession>A0A0N0NIX0</accession>
<evidence type="ECO:0000256" key="1">
    <source>
        <dbReference type="SAM" id="Phobius"/>
    </source>
</evidence>
<dbReference type="RefSeq" id="XP_017995902.1">
    <property type="nucleotide sequence ID" value="XM_018139203.1"/>
</dbReference>
<dbReference type="EMBL" id="LFJN01000035">
    <property type="protein sequence ID" value="KPI35939.1"/>
    <property type="molecule type" value="Genomic_DNA"/>
</dbReference>
<keyword evidence="3" id="KW-1185">Reference proteome</keyword>
<sequence length="201" mass="22358">MGTPKSIEEKMLQDQYGYGIAVKLISISVCLIAFILAVTGIELTLAWNHVWDVYTILTAGQIVPLTAGVAVLFTALWDFYHGPLQHGGNYRRKMRKLRKARLSGNCVAPAETAIKQNGWVRIKSAVMTPSRPFKDYDGERRQMQEKTVLQKVVAQWRMLAATKRNGSQGESISLLLNARESVHGEGALPLAEERGSSSERM</sequence>
<feature type="transmembrane region" description="Helical" evidence="1">
    <location>
        <begin position="53"/>
        <end position="77"/>
    </location>
</feature>
<comment type="caution">
    <text evidence="2">The sequence shown here is derived from an EMBL/GenBank/DDBJ whole genome shotgun (WGS) entry which is preliminary data.</text>
</comment>
<reference evidence="2 3" key="1">
    <citation type="submission" date="2015-06" db="EMBL/GenBank/DDBJ databases">
        <title>Draft genome of the ant-associated black yeast Phialophora attae CBS 131958.</title>
        <authorList>
            <person name="Moreno L.F."/>
            <person name="Stielow B.J."/>
            <person name="de Hoog S."/>
            <person name="Vicente V.A."/>
            <person name="Weiss V.A."/>
            <person name="de Vries M."/>
            <person name="Cruz L.M."/>
            <person name="Souza E.M."/>
        </authorList>
    </citation>
    <scope>NUCLEOTIDE SEQUENCE [LARGE SCALE GENOMIC DNA]</scope>
    <source>
        <strain evidence="2 3">CBS 131958</strain>
    </source>
</reference>
<dbReference type="GeneID" id="28731083"/>
<dbReference type="Proteomes" id="UP000038010">
    <property type="component" value="Unassembled WGS sequence"/>
</dbReference>
<proteinExistence type="predicted"/>
<dbReference type="OrthoDB" id="4121249at2759"/>
<evidence type="ECO:0000313" key="3">
    <source>
        <dbReference type="Proteomes" id="UP000038010"/>
    </source>
</evidence>